<feature type="compositionally biased region" description="Low complexity" evidence="5">
    <location>
        <begin position="237"/>
        <end position="247"/>
    </location>
</feature>
<organism evidence="8">
    <name type="scientific">Monosiga brevicollis</name>
    <name type="common">Choanoflagellate</name>
    <dbReference type="NCBI Taxonomy" id="81824"/>
    <lineage>
        <taxon>Eukaryota</taxon>
        <taxon>Choanoflagellata</taxon>
        <taxon>Craspedida</taxon>
        <taxon>Salpingoecidae</taxon>
        <taxon>Monosiga</taxon>
    </lineage>
</organism>
<dbReference type="InterPro" id="IPR051184">
    <property type="entry name" value="Tyrosine-phos_adapter"/>
</dbReference>
<accession>A0A1C9VNP8</accession>
<evidence type="ECO:0000259" key="6">
    <source>
        <dbReference type="PROSITE" id="PS50001"/>
    </source>
</evidence>
<dbReference type="InterPro" id="IPR036028">
    <property type="entry name" value="SH3-like_dom_sf"/>
</dbReference>
<keyword evidence="1 4" id="KW-0728">SH3 domain</keyword>
<sequence>MAEAAAPWYHGPLSRTDAENSLLRMPEGTFLVRDSTSSPGDYVLSCSENGKVTHYKLSAEEGKIRIDTHLFDNLDAAITFYMEHELEYSSLKQPLQRQSSWRDDELVATVMFSAEGLYKFVGRNENDLPFDKGELLNVLQLTQDNWWMAQSQKTLKIGYVPVNYVRALEQPAAPPPRPAPRPAEEESSRLERTESRRTPASHHRPKEPMPAGAVMTRAPARHHQEAKAPPARPQPTGPSAAGPIAAAAPPPRPKTSKPTTDFSALKAQLQEPIVSNPTPTSTAPEQAALPAETTAEVSTPTQPLASAPPTSTASHEAPASSAAPATQHGAGSEDHATAPDSEPPITLVRAITAIIPNAYDNDALVLEENDLVHVLDGGEGALERGRVLRTGQIGLYPFAKTEDIESHNYDAEVKAAVADYLKRFPDAC</sequence>
<dbReference type="PROSITE" id="PS50002">
    <property type="entry name" value="SH3"/>
    <property type="match status" value="1"/>
</dbReference>
<dbReference type="PROSITE" id="PS50001">
    <property type="entry name" value="SH2"/>
    <property type="match status" value="1"/>
</dbReference>
<evidence type="ECO:0000256" key="1">
    <source>
        <dbReference type="ARBA" id="ARBA00022443"/>
    </source>
</evidence>
<dbReference type="Pfam" id="PF00017">
    <property type="entry name" value="SH2"/>
    <property type="match status" value="1"/>
</dbReference>
<feature type="domain" description="SH2" evidence="6">
    <location>
        <begin position="8"/>
        <end position="95"/>
    </location>
</feature>
<feature type="compositionally biased region" description="Pro residues" evidence="5">
    <location>
        <begin position="172"/>
        <end position="181"/>
    </location>
</feature>
<evidence type="ECO:0000256" key="5">
    <source>
        <dbReference type="SAM" id="MobiDB-lite"/>
    </source>
</evidence>
<feature type="region of interest" description="Disordered" evidence="5">
    <location>
        <begin position="170"/>
        <end position="342"/>
    </location>
</feature>
<feature type="compositionally biased region" description="Polar residues" evidence="5">
    <location>
        <begin position="273"/>
        <end position="284"/>
    </location>
</feature>
<evidence type="ECO:0000256" key="3">
    <source>
        <dbReference type="PROSITE-ProRule" id="PRU00191"/>
    </source>
</evidence>
<dbReference type="PRINTS" id="PR00401">
    <property type="entry name" value="SH2DOMAIN"/>
</dbReference>
<dbReference type="EMBL" id="KT795324">
    <property type="protein sequence ID" value="AOS88697.1"/>
    <property type="molecule type" value="mRNA"/>
</dbReference>
<dbReference type="SMART" id="SM00326">
    <property type="entry name" value="SH3"/>
    <property type="match status" value="2"/>
</dbReference>
<dbReference type="InterPro" id="IPR036860">
    <property type="entry name" value="SH2_dom_sf"/>
</dbReference>
<feature type="domain" description="SH3" evidence="7">
    <location>
        <begin position="109"/>
        <end position="170"/>
    </location>
</feature>
<dbReference type="Gene3D" id="2.30.30.40">
    <property type="entry name" value="SH3 Domains"/>
    <property type="match status" value="2"/>
</dbReference>
<dbReference type="PANTHER" id="PTHR19969">
    <property type="entry name" value="SH2-SH3 ADAPTOR PROTEIN-RELATED"/>
    <property type="match status" value="1"/>
</dbReference>
<feature type="compositionally biased region" description="Basic and acidic residues" evidence="5">
    <location>
        <begin position="182"/>
        <end position="197"/>
    </location>
</feature>
<dbReference type="SUPFAM" id="SSF50044">
    <property type="entry name" value="SH3-domain"/>
    <property type="match status" value="1"/>
</dbReference>
<keyword evidence="2 3" id="KW-0727">SH2 domain</keyword>
<dbReference type="SUPFAM" id="SSF55550">
    <property type="entry name" value="SH2 domain"/>
    <property type="match status" value="1"/>
</dbReference>
<reference evidence="8" key="1">
    <citation type="journal article" date="2016" name="Sci. Rep.">
        <title>A pre-metazoan origin of the CRK gene family and co-opted signaling network.</title>
        <authorList>
            <person name="Shigeno-Nakazawa Y."/>
            <person name="Kasai T."/>
            <person name="Ki S."/>
            <person name="Kostyanovskaya E."/>
            <person name="Pawlak J."/>
            <person name="Yamagishi J."/>
            <person name="Okimoto N."/>
            <person name="Taiji M."/>
            <person name="Okada M."/>
            <person name="Westbrook J."/>
            <person name="Satta Y."/>
            <person name="Kigawa T."/>
            <person name="Imamoto A."/>
        </authorList>
    </citation>
    <scope>NUCLEOTIDE SEQUENCE</scope>
</reference>
<proteinExistence type="evidence at transcript level"/>
<evidence type="ECO:0000256" key="2">
    <source>
        <dbReference type="ARBA" id="ARBA00022999"/>
    </source>
</evidence>
<evidence type="ECO:0000313" key="8">
    <source>
        <dbReference type="EMBL" id="AOS88697.1"/>
    </source>
</evidence>
<name>A0A1C9VNP8_MONBE</name>
<dbReference type="Pfam" id="PF00018">
    <property type="entry name" value="SH3_1"/>
    <property type="match status" value="1"/>
</dbReference>
<dbReference type="PANTHER" id="PTHR19969:SF5">
    <property type="entry name" value="CRK-LIKE PROTEIN"/>
    <property type="match status" value="1"/>
</dbReference>
<protein>
    <submittedName>
        <fullName evidence="8">CRK-CRKL-like protein ancestral isoform 1</fullName>
    </submittedName>
</protein>
<evidence type="ECO:0000259" key="7">
    <source>
        <dbReference type="PROSITE" id="PS50002"/>
    </source>
</evidence>
<gene>
    <name evidence="8" type="primary">crka1</name>
</gene>
<feature type="compositionally biased region" description="Low complexity" evidence="5">
    <location>
        <begin position="298"/>
        <end position="326"/>
    </location>
</feature>
<dbReference type="Gene3D" id="3.30.505.10">
    <property type="entry name" value="SH2 domain"/>
    <property type="match status" value="1"/>
</dbReference>
<dbReference type="InterPro" id="IPR000980">
    <property type="entry name" value="SH2"/>
</dbReference>
<evidence type="ECO:0000256" key="4">
    <source>
        <dbReference type="PROSITE-ProRule" id="PRU00192"/>
    </source>
</evidence>
<dbReference type="AlphaFoldDB" id="A0A1C9VNP8"/>
<dbReference type="InterPro" id="IPR001452">
    <property type="entry name" value="SH3_domain"/>
</dbReference>
<dbReference type="SMART" id="SM00252">
    <property type="entry name" value="SH2"/>
    <property type="match status" value="1"/>
</dbReference>
<dbReference type="PRINTS" id="PR00452">
    <property type="entry name" value="SH3DOMAIN"/>
</dbReference>